<dbReference type="AlphaFoldDB" id="A0AA40BQ30"/>
<protein>
    <submittedName>
        <fullName evidence="1">Uncharacterized protein</fullName>
    </submittedName>
</protein>
<dbReference type="Proteomes" id="UP001172155">
    <property type="component" value="Unassembled WGS sequence"/>
</dbReference>
<gene>
    <name evidence="1" type="ORF">B0T18DRAFT_421478</name>
</gene>
<evidence type="ECO:0000313" key="2">
    <source>
        <dbReference type="Proteomes" id="UP001172155"/>
    </source>
</evidence>
<proteinExistence type="predicted"/>
<organism evidence="1 2">
    <name type="scientific">Schizothecium vesticola</name>
    <dbReference type="NCBI Taxonomy" id="314040"/>
    <lineage>
        <taxon>Eukaryota</taxon>
        <taxon>Fungi</taxon>
        <taxon>Dikarya</taxon>
        <taxon>Ascomycota</taxon>
        <taxon>Pezizomycotina</taxon>
        <taxon>Sordariomycetes</taxon>
        <taxon>Sordariomycetidae</taxon>
        <taxon>Sordariales</taxon>
        <taxon>Schizotheciaceae</taxon>
        <taxon>Schizothecium</taxon>
    </lineage>
</organism>
<keyword evidence="2" id="KW-1185">Reference proteome</keyword>
<name>A0AA40BQ30_9PEZI</name>
<reference evidence="1" key="1">
    <citation type="submission" date="2023-06" db="EMBL/GenBank/DDBJ databases">
        <title>Genome-scale phylogeny and comparative genomics of the fungal order Sordariales.</title>
        <authorList>
            <consortium name="Lawrence Berkeley National Laboratory"/>
            <person name="Hensen N."/>
            <person name="Bonometti L."/>
            <person name="Westerberg I."/>
            <person name="Brannstrom I.O."/>
            <person name="Guillou S."/>
            <person name="Cros-Aarteil S."/>
            <person name="Calhoun S."/>
            <person name="Haridas S."/>
            <person name="Kuo A."/>
            <person name="Mondo S."/>
            <person name="Pangilinan J."/>
            <person name="Riley R."/>
            <person name="LaButti K."/>
            <person name="Andreopoulos B."/>
            <person name="Lipzen A."/>
            <person name="Chen C."/>
            <person name="Yanf M."/>
            <person name="Daum C."/>
            <person name="Ng V."/>
            <person name="Clum A."/>
            <person name="Steindorff A."/>
            <person name="Ohm R."/>
            <person name="Martin F."/>
            <person name="Silar P."/>
            <person name="Natvig D."/>
            <person name="Lalanne C."/>
            <person name="Gautier V."/>
            <person name="Ament-velasquez S.L."/>
            <person name="Kruys A."/>
            <person name="Hutchinson M.I."/>
            <person name="Powell A.J."/>
            <person name="Barry K."/>
            <person name="Miller A.N."/>
            <person name="Grigoriev I.V."/>
            <person name="Debuchy R."/>
            <person name="Gladieux P."/>
            <person name="Thoren M.H."/>
            <person name="Johannesson H."/>
        </authorList>
    </citation>
    <scope>NUCLEOTIDE SEQUENCE</scope>
    <source>
        <strain evidence="1">SMH3187-1</strain>
    </source>
</reference>
<accession>A0AA40BQ30</accession>
<evidence type="ECO:0000313" key="1">
    <source>
        <dbReference type="EMBL" id="KAK0738211.1"/>
    </source>
</evidence>
<comment type="caution">
    <text evidence="1">The sequence shown here is derived from an EMBL/GenBank/DDBJ whole genome shotgun (WGS) entry which is preliminary data.</text>
</comment>
<dbReference type="EMBL" id="JAUKUD010000007">
    <property type="protein sequence ID" value="KAK0738211.1"/>
    <property type="molecule type" value="Genomic_DNA"/>
</dbReference>
<sequence length="122" mass="13522">MLLPTCLPPTSGLPVLLLLHTSVPHCFVAFILTAFLQLPQLPQHTSSASSQGRLVLTRPHPLPTYLPLPYLPTYTRLPTLNWTVSATPVSLVLRPFLAGQVRCWASRFCGFCHSTRPHLQLS</sequence>